<keyword evidence="4" id="KW-1185">Reference proteome</keyword>
<dbReference type="PANTHER" id="PTHR13078:SF57">
    <property type="entry name" value="DEHYDRATASE, PUTATIVE (AFU_ORTHOLOGUE AFUA_5G00640)-RELATED"/>
    <property type="match status" value="1"/>
</dbReference>
<proteinExistence type="predicted"/>
<dbReference type="Pfam" id="PF01575">
    <property type="entry name" value="MaoC_dehydratas"/>
    <property type="match status" value="1"/>
</dbReference>
<feature type="domain" description="MaoC-like" evidence="1">
    <location>
        <begin position="180"/>
        <end position="290"/>
    </location>
</feature>
<dbReference type="GO" id="GO:0005777">
    <property type="term" value="C:peroxisome"/>
    <property type="evidence" value="ECO:0007669"/>
    <property type="project" value="TreeGrafter"/>
</dbReference>
<dbReference type="OrthoDB" id="60204at2759"/>
<reference evidence="3 4" key="1">
    <citation type="submission" date="2019-02" db="EMBL/GenBank/DDBJ databases">
        <title>Genome sequencing of the rare red list fungi Hericium alpestre (H. flagellum).</title>
        <authorList>
            <person name="Buettner E."/>
            <person name="Kellner H."/>
        </authorList>
    </citation>
    <scope>NUCLEOTIDE SEQUENCE [LARGE SCALE GENOMIC DNA]</scope>
    <source>
        <strain evidence="3 4">DSM 108284</strain>
    </source>
</reference>
<dbReference type="GO" id="GO:0004300">
    <property type="term" value="F:enoyl-CoA hydratase activity"/>
    <property type="evidence" value="ECO:0007669"/>
    <property type="project" value="TreeGrafter"/>
</dbReference>
<dbReference type="AlphaFoldDB" id="A0A4Y9ZWD7"/>
<dbReference type="GO" id="GO:0003857">
    <property type="term" value="F:(3S)-3-hydroxyacyl-CoA dehydrogenase (NAD+) activity"/>
    <property type="evidence" value="ECO:0007669"/>
    <property type="project" value="TreeGrafter"/>
</dbReference>
<dbReference type="CDD" id="cd03448">
    <property type="entry name" value="HDE_HSD"/>
    <property type="match status" value="1"/>
</dbReference>
<dbReference type="Pfam" id="PF22622">
    <property type="entry name" value="MFE-2_hydrat-2_N"/>
    <property type="match status" value="1"/>
</dbReference>
<feature type="domain" description="Peroxisomal multifunctional enzyme type 2-like N-terminal" evidence="2">
    <location>
        <begin position="21"/>
        <end position="153"/>
    </location>
</feature>
<comment type="caution">
    <text evidence="3">The sequence shown here is derived from an EMBL/GenBank/DDBJ whole genome shotgun (WGS) entry which is preliminary data.</text>
</comment>
<dbReference type="EMBL" id="SFCI01000596">
    <property type="protein sequence ID" value="TFY78885.1"/>
    <property type="molecule type" value="Genomic_DNA"/>
</dbReference>
<dbReference type="InterPro" id="IPR054357">
    <property type="entry name" value="MFE-2_N"/>
</dbReference>
<organism evidence="3 4">
    <name type="scientific">Hericium alpestre</name>
    <dbReference type="NCBI Taxonomy" id="135208"/>
    <lineage>
        <taxon>Eukaryota</taxon>
        <taxon>Fungi</taxon>
        <taxon>Dikarya</taxon>
        <taxon>Basidiomycota</taxon>
        <taxon>Agaricomycotina</taxon>
        <taxon>Agaricomycetes</taxon>
        <taxon>Russulales</taxon>
        <taxon>Hericiaceae</taxon>
        <taxon>Hericium</taxon>
    </lineage>
</organism>
<evidence type="ECO:0000259" key="1">
    <source>
        <dbReference type="Pfam" id="PF01575"/>
    </source>
</evidence>
<evidence type="ECO:0000313" key="3">
    <source>
        <dbReference type="EMBL" id="TFY78885.1"/>
    </source>
</evidence>
<evidence type="ECO:0000313" key="4">
    <source>
        <dbReference type="Proteomes" id="UP000298061"/>
    </source>
</evidence>
<dbReference type="GO" id="GO:0044594">
    <property type="term" value="F:17-beta-hydroxysteroid dehydrogenase (NAD+) activity"/>
    <property type="evidence" value="ECO:0007669"/>
    <property type="project" value="TreeGrafter"/>
</dbReference>
<accession>A0A4Y9ZWD7</accession>
<protein>
    <submittedName>
        <fullName evidence="3">Uncharacterized protein</fullName>
    </submittedName>
</protein>
<dbReference type="InterPro" id="IPR029069">
    <property type="entry name" value="HotDog_dom_sf"/>
</dbReference>
<dbReference type="PANTHER" id="PTHR13078">
    <property type="entry name" value="PEROXISOMAL MULTIFUNCTIONAL ENZYME TYPE 2-RELATED"/>
    <property type="match status" value="1"/>
</dbReference>
<dbReference type="GO" id="GO:0006635">
    <property type="term" value="P:fatty acid beta-oxidation"/>
    <property type="evidence" value="ECO:0007669"/>
    <property type="project" value="TreeGrafter"/>
</dbReference>
<dbReference type="Gene3D" id="3.10.129.10">
    <property type="entry name" value="Hotdog Thioesterase"/>
    <property type="match status" value="1"/>
</dbReference>
<dbReference type="SUPFAM" id="SSF54637">
    <property type="entry name" value="Thioesterase/thiol ester dehydrase-isomerase"/>
    <property type="match status" value="2"/>
</dbReference>
<dbReference type="Proteomes" id="UP000298061">
    <property type="component" value="Unassembled WGS sequence"/>
</dbReference>
<dbReference type="STRING" id="135208.A0A4Y9ZWD7"/>
<dbReference type="InterPro" id="IPR002539">
    <property type="entry name" value="MaoC-like_dom"/>
</dbReference>
<gene>
    <name evidence="3" type="ORF">EWM64_g5125</name>
</gene>
<sequence length="313" mass="33616">MSTSVIDNAVGTEYPDLPVSWTRKDVLTYALGTGAKCDDFHLVYELNKNFNILPTFPTVLFLKGVDSDVTLFADKVKGRAKTGLPEFDPNRVVHFVQTIEIIKPLPVATGSGWKLKQRITSVSENKSGVIVQSEARLVDGNGTEYAKLYTSAFNLGAKITGKKYAKSIAGPPQSKPIPRDRKPDWVVKDQTTPEQAVLYRLSGDFNPLHVDPAIGEAAGFGGVILHGLATYGFTARALIGAIAGGDTSALTYFGGRFTSPVKPGNALEISAWELGPGPNGTTEVAFETKNLGTGKVVISDGLAYIRKQEKSKL</sequence>
<evidence type="ECO:0000259" key="2">
    <source>
        <dbReference type="Pfam" id="PF22622"/>
    </source>
</evidence>
<name>A0A4Y9ZWD7_9AGAM</name>